<keyword evidence="1" id="KW-0812">Transmembrane</keyword>
<reference evidence="2" key="1">
    <citation type="submission" date="2015-07" db="EMBL/GenBank/DDBJ databases">
        <title>MeaNS - Measles Nucleotide Surveillance Program.</title>
        <authorList>
            <person name="Tran T."/>
            <person name="Druce J."/>
        </authorList>
    </citation>
    <scope>NUCLEOTIDE SEQUENCE</scope>
    <source>
        <strain evidence="2">UCB-OBI-ISO-001</strain>
        <tissue evidence="2">Gonad</tissue>
    </source>
</reference>
<evidence type="ECO:0000256" key="1">
    <source>
        <dbReference type="SAM" id="Phobius"/>
    </source>
</evidence>
<protein>
    <submittedName>
        <fullName evidence="2">Uncharacterized protein</fullName>
    </submittedName>
</protein>
<feature type="transmembrane region" description="Helical" evidence="1">
    <location>
        <begin position="6"/>
        <end position="30"/>
    </location>
</feature>
<sequence>MYICFFFITFLSLIIFTISFSLLPMCYLILFHSLYIYIYLSLPLSMYIYFFLILFSSNPFHHFFFSSALSPFLTLSKDIGVLLSHIYGLFLFSS</sequence>
<name>A0A0L8FIN2_OCTBM</name>
<keyword evidence="1" id="KW-1133">Transmembrane helix</keyword>
<evidence type="ECO:0000313" key="2">
    <source>
        <dbReference type="EMBL" id="KOF63701.1"/>
    </source>
</evidence>
<feature type="transmembrane region" description="Helical" evidence="1">
    <location>
        <begin position="37"/>
        <end position="56"/>
    </location>
</feature>
<accession>A0A0L8FIN2</accession>
<keyword evidence="1" id="KW-0472">Membrane</keyword>
<organism evidence="2">
    <name type="scientific">Octopus bimaculoides</name>
    <name type="common">California two-spotted octopus</name>
    <dbReference type="NCBI Taxonomy" id="37653"/>
    <lineage>
        <taxon>Eukaryota</taxon>
        <taxon>Metazoa</taxon>
        <taxon>Spiralia</taxon>
        <taxon>Lophotrochozoa</taxon>
        <taxon>Mollusca</taxon>
        <taxon>Cephalopoda</taxon>
        <taxon>Coleoidea</taxon>
        <taxon>Octopodiformes</taxon>
        <taxon>Octopoda</taxon>
        <taxon>Incirrata</taxon>
        <taxon>Octopodidae</taxon>
        <taxon>Octopus</taxon>
    </lineage>
</organism>
<dbReference type="AlphaFoldDB" id="A0A0L8FIN2"/>
<gene>
    <name evidence="2" type="ORF">OCBIM_22018550mg</name>
</gene>
<feature type="transmembrane region" description="Helical" evidence="1">
    <location>
        <begin position="68"/>
        <end position="92"/>
    </location>
</feature>
<dbReference type="EMBL" id="KQ430742">
    <property type="protein sequence ID" value="KOF63701.1"/>
    <property type="molecule type" value="Genomic_DNA"/>
</dbReference>
<proteinExistence type="predicted"/>